<keyword evidence="1" id="KW-0238">DNA-binding</keyword>
<dbReference type="GO" id="GO:0003677">
    <property type="term" value="F:DNA binding"/>
    <property type="evidence" value="ECO:0007669"/>
    <property type="project" value="UniProtKB-KW"/>
</dbReference>
<dbReference type="GO" id="GO:0003700">
    <property type="term" value="F:DNA-binding transcription factor activity"/>
    <property type="evidence" value="ECO:0007669"/>
    <property type="project" value="InterPro"/>
</dbReference>
<feature type="non-terminal residue" evidence="1">
    <location>
        <position position="1"/>
    </location>
</feature>
<organism evidence="1 2">
    <name type="scientific">Trifolium medium</name>
    <dbReference type="NCBI Taxonomy" id="97028"/>
    <lineage>
        <taxon>Eukaryota</taxon>
        <taxon>Viridiplantae</taxon>
        <taxon>Streptophyta</taxon>
        <taxon>Embryophyta</taxon>
        <taxon>Tracheophyta</taxon>
        <taxon>Spermatophyta</taxon>
        <taxon>Magnoliopsida</taxon>
        <taxon>eudicotyledons</taxon>
        <taxon>Gunneridae</taxon>
        <taxon>Pentapetalae</taxon>
        <taxon>rosids</taxon>
        <taxon>fabids</taxon>
        <taxon>Fabales</taxon>
        <taxon>Fabaceae</taxon>
        <taxon>Papilionoideae</taxon>
        <taxon>50 kb inversion clade</taxon>
        <taxon>NPAAA clade</taxon>
        <taxon>Hologalegina</taxon>
        <taxon>IRL clade</taxon>
        <taxon>Trifolieae</taxon>
        <taxon>Trifolium</taxon>
    </lineage>
</organism>
<sequence>IAQAIRRLDITILKGTLENRSSTGWACFIVEVPRGFHRMDILCPLLHLLQLRRSPVS</sequence>
<comment type="caution">
    <text evidence="1">The sequence shown here is derived from an EMBL/GenBank/DDBJ whole genome shotgun (WGS) entry which is preliminary data.</text>
</comment>
<dbReference type="PANTHER" id="PTHR46196">
    <property type="entry name" value="TRANSCRIPTION FACTOR BHLH155-LIKE ISOFORM X1-RELATED"/>
    <property type="match status" value="1"/>
</dbReference>
<dbReference type="EMBL" id="LXQA010273541">
    <property type="protein sequence ID" value="MCI39916.1"/>
    <property type="molecule type" value="Genomic_DNA"/>
</dbReference>
<dbReference type="Proteomes" id="UP000265520">
    <property type="component" value="Unassembled WGS sequence"/>
</dbReference>
<evidence type="ECO:0000313" key="1">
    <source>
        <dbReference type="EMBL" id="MCI39916.1"/>
    </source>
</evidence>
<proteinExistence type="predicted"/>
<protein>
    <submittedName>
        <fullName evidence="1">Putative basic helix-loop-helix dna-binding superfamily protein</fullName>
    </submittedName>
</protein>
<dbReference type="InterPro" id="IPR043561">
    <property type="entry name" value="LHW-like"/>
</dbReference>
<dbReference type="AlphaFoldDB" id="A0A392RWH1"/>
<name>A0A392RWH1_9FABA</name>
<reference evidence="1 2" key="1">
    <citation type="journal article" date="2018" name="Front. Plant Sci.">
        <title>Red Clover (Trifolium pratense) and Zigzag Clover (T. medium) - A Picture of Genomic Similarities and Differences.</title>
        <authorList>
            <person name="Dluhosova J."/>
            <person name="Istvanek J."/>
            <person name="Nedelnik J."/>
            <person name="Repkova J."/>
        </authorList>
    </citation>
    <scope>NUCLEOTIDE SEQUENCE [LARGE SCALE GENOMIC DNA]</scope>
    <source>
        <strain evidence="2">cv. 10/8</strain>
        <tissue evidence="1">Leaf</tissue>
    </source>
</reference>
<keyword evidence="2" id="KW-1185">Reference proteome</keyword>
<dbReference type="PANTHER" id="PTHR46196:SF3">
    <property type="entry name" value="TRANSCRIPTION FACTOR LHW-LIKE ISOFORM X1"/>
    <property type="match status" value="1"/>
</dbReference>
<accession>A0A392RWH1</accession>
<evidence type="ECO:0000313" key="2">
    <source>
        <dbReference type="Proteomes" id="UP000265520"/>
    </source>
</evidence>